<name>R7Z2Y8_CONA1</name>
<keyword evidence="1" id="KW-0732">Signal</keyword>
<gene>
    <name evidence="2" type="ORF">W97_07549</name>
</gene>
<keyword evidence="3" id="KW-1185">Reference proteome</keyword>
<dbReference type="EMBL" id="JH767594">
    <property type="protein sequence ID" value="EON68291.1"/>
    <property type="molecule type" value="Genomic_DNA"/>
</dbReference>
<dbReference type="eggNOG" id="ENOG502T1QI">
    <property type="taxonomic scope" value="Eukaryota"/>
</dbReference>
<accession>R7Z2Y8</accession>
<dbReference type="Gene3D" id="3.40.390.10">
    <property type="entry name" value="Collagenase (Catalytic Domain)"/>
    <property type="match status" value="1"/>
</dbReference>
<reference evidence="3" key="1">
    <citation type="submission" date="2012-06" db="EMBL/GenBank/DDBJ databases">
        <title>The genome sequence of Coniosporium apollinis CBS 100218.</title>
        <authorList>
            <consortium name="The Broad Institute Genome Sequencing Platform"/>
            <person name="Cuomo C."/>
            <person name="Gorbushina A."/>
            <person name="Noack S."/>
            <person name="Walker B."/>
            <person name="Young S.K."/>
            <person name="Zeng Q."/>
            <person name="Gargeya S."/>
            <person name="Fitzgerald M."/>
            <person name="Haas B."/>
            <person name="Abouelleil A."/>
            <person name="Alvarado L."/>
            <person name="Arachchi H.M."/>
            <person name="Berlin A.M."/>
            <person name="Chapman S.B."/>
            <person name="Goldberg J."/>
            <person name="Griggs A."/>
            <person name="Gujja S."/>
            <person name="Hansen M."/>
            <person name="Howarth C."/>
            <person name="Imamovic A."/>
            <person name="Larimer J."/>
            <person name="McCowan C."/>
            <person name="Montmayeur A."/>
            <person name="Murphy C."/>
            <person name="Neiman D."/>
            <person name="Pearson M."/>
            <person name="Priest M."/>
            <person name="Roberts A."/>
            <person name="Saif S."/>
            <person name="Shea T."/>
            <person name="Sisk P."/>
            <person name="Sykes S."/>
            <person name="Wortman J."/>
            <person name="Nusbaum C."/>
            <person name="Birren B."/>
        </authorList>
    </citation>
    <scope>NUCLEOTIDE SEQUENCE [LARGE SCALE GENOMIC DNA]</scope>
    <source>
        <strain evidence="3">CBS 100218</strain>
    </source>
</reference>
<dbReference type="GO" id="GO:0008237">
    <property type="term" value="F:metallopeptidase activity"/>
    <property type="evidence" value="ECO:0007669"/>
    <property type="project" value="InterPro"/>
</dbReference>
<evidence type="ECO:0000313" key="2">
    <source>
        <dbReference type="EMBL" id="EON68291.1"/>
    </source>
</evidence>
<evidence type="ECO:0000313" key="3">
    <source>
        <dbReference type="Proteomes" id="UP000016924"/>
    </source>
</evidence>
<feature type="signal peptide" evidence="1">
    <location>
        <begin position="1"/>
        <end position="16"/>
    </location>
</feature>
<evidence type="ECO:0000256" key="1">
    <source>
        <dbReference type="SAM" id="SignalP"/>
    </source>
</evidence>
<feature type="chain" id="PRO_5004450404" description="Lysine-specific metallo-endopeptidase domain-containing protein" evidence="1">
    <location>
        <begin position="17"/>
        <end position="292"/>
    </location>
</feature>
<dbReference type="GeneID" id="19904860"/>
<dbReference type="HOGENOM" id="CLU_953198_0_0_1"/>
<proteinExistence type="predicted"/>
<evidence type="ECO:0008006" key="4">
    <source>
        <dbReference type="Google" id="ProtNLM"/>
    </source>
</evidence>
<dbReference type="OMA" id="EPTENIC"/>
<sequence length="292" mass="32536">MKSIYCIAALVSAAWCLPKAPTPALVHLAKRTDPPLLVFDPSDEDAVTKRDALQAAFSDVYQLAATAVIFADTMRDIYRKYFPEDWIPEVIKVYQRIISDQDVTVGDPVLSRFLIANVDRNAGTDNDLCAEGADGYTDNEVTDTVPPYEYAQAYFCDRTFNEVFDADESGPVPRITDLTCESFKFDGRYKVTDEMDFIGSTIFHEIMHFNLVSSAAFSTTPITELGPGNDYIFDREDGYGPKSVRDLFVNNPDLTRTNADSYTWAAMEVLFSVLCAGPLIDQGGRFDPPTED</sequence>
<dbReference type="SUPFAM" id="SSF55486">
    <property type="entry name" value="Metalloproteases ('zincins'), catalytic domain"/>
    <property type="match status" value="1"/>
</dbReference>
<dbReference type="Proteomes" id="UP000016924">
    <property type="component" value="Unassembled WGS sequence"/>
</dbReference>
<dbReference type="InterPro" id="IPR024079">
    <property type="entry name" value="MetalloPept_cat_dom_sf"/>
</dbReference>
<dbReference type="RefSeq" id="XP_007783608.1">
    <property type="nucleotide sequence ID" value="XM_007785418.1"/>
</dbReference>
<dbReference type="OrthoDB" id="3771317at2759"/>
<protein>
    <recommendedName>
        <fullName evidence="4">Lysine-specific metallo-endopeptidase domain-containing protein</fullName>
    </recommendedName>
</protein>
<dbReference type="AlphaFoldDB" id="R7Z2Y8"/>
<organism evidence="2 3">
    <name type="scientific">Coniosporium apollinis (strain CBS 100218)</name>
    <name type="common">Rock-inhabiting black yeast</name>
    <dbReference type="NCBI Taxonomy" id="1168221"/>
    <lineage>
        <taxon>Eukaryota</taxon>
        <taxon>Fungi</taxon>
        <taxon>Dikarya</taxon>
        <taxon>Ascomycota</taxon>
        <taxon>Pezizomycotina</taxon>
        <taxon>Dothideomycetes</taxon>
        <taxon>Dothideomycetes incertae sedis</taxon>
        <taxon>Coniosporium</taxon>
    </lineage>
</organism>